<evidence type="ECO:0000313" key="1">
    <source>
        <dbReference type="EMBL" id="QJA98387.1"/>
    </source>
</evidence>
<accession>A0A6M3LST1</accession>
<gene>
    <name evidence="1" type="ORF">MM171A01856_0006</name>
</gene>
<dbReference type="AlphaFoldDB" id="A0A6M3LST1"/>
<name>A0A6M3LST1_9ZZZZ</name>
<reference evidence="1" key="1">
    <citation type="submission" date="2020-03" db="EMBL/GenBank/DDBJ databases">
        <title>The deep terrestrial virosphere.</title>
        <authorList>
            <person name="Holmfeldt K."/>
            <person name="Nilsson E."/>
            <person name="Simone D."/>
            <person name="Lopez-Fernandez M."/>
            <person name="Wu X."/>
            <person name="de Brujin I."/>
            <person name="Lundin D."/>
            <person name="Andersson A."/>
            <person name="Bertilsson S."/>
            <person name="Dopson M."/>
        </authorList>
    </citation>
    <scope>NUCLEOTIDE SEQUENCE</scope>
    <source>
        <strain evidence="1">MM171A01856</strain>
    </source>
</reference>
<evidence type="ECO:0008006" key="2">
    <source>
        <dbReference type="Google" id="ProtNLM"/>
    </source>
</evidence>
<sequence>MKAYFYTDDEVGQPWLGPDADRLTHEDFEPFPDPRFNWCAFPSFEPTEDPQEADIFVMRQRLSKVGEIDHLPHLKGNEERHVFFDLADNYKTYPGIDALYLRGAAVQQVFDVNPTTVSWPWPTEDFGRFMSTPAGGWQYDVSFQGQASDMARVAMQSCIDAGLGCAFHINDRFWPHICEDNDRVGERLRRTFSENMQGGRLSLCPTTLTQGVIRYRLYEAMSMGRVSIHICDGGVLPMQDKIDWDRCVVHIAEADAANAGPIIKAWLDRHSDAEIWDMGLYAREMWVKWLWRGTWAENVDLVVRERLGLDD</sequence>
<proteinExistence type="predicted"/>
<dbReference type="EMBL" id="MT143576">
    <property type="protein sequence ID" value="QJA98387.1"/>
    <property type="molecule type" value="Genomic_DNA"/>
</dbReference>
<protein>
    <recommendedName>
        <fullName evidence="2">Glycosyltransferase</fullName>
    </recommendedName>
</protein>
<organism evidence="1">
    <name type="scientific">viral metagenome</name>
    <dbReference type="NCBI Taxonomy" id="1070528"/>
    <lineage>
        <taxon>unclassified sequences</taxon>
        <taxon>metagenomes</taxon>
        <taxon>organismal metagenomes</taxon>
    </lineage>
</organism>